<dbReference type="Proteomes" id="UP000184275">
    <property type="component" value="Unassembled WGS sequence"/>
</dbReference>
<dbReference type="PROSITE" id="PS51257">
    <property type="entry name" value="PROKAR_LIPOPROTEIN"/>
    <property type="match status" value="1"/>
</dbReference>
<dbReference type="Pfam" id="PF09603">
    <property type="entry name" value="Fib_succ_major"/>
    <property type="match status" value="1"/>
</dbReference>
<proteinExistence type="predicted"/>
<keyword evidence="3" id="KW-1185">Reference proteome</keyword>
<dbReference type="EMBL" id="FRAW01000006">
    <property type="protein sequence ID" value="SHK44787.1"/>
    <property type="molecule type" value="Genomic_DNA"/>
</dbReference>
<dbReference type="Gene3D" id="3.90.930.1">
    <property type="match status" value="1"/>
</dbReference>
<evidence type="ECO:0000313" key="2">
    <source>
        <dbReference type="EMBL" id="SHK44787.1"/>
    </source>
</evidence>
<dbReference type="InterPro" id="IPR011652">
    <property type="entry name" value="MORN_2"/>
</dbReference>
<organism evidence="2 3">
    <name type="scientific">Fibrobacter intestinalis</name>
    <dbReference type="NCBI Taxonomy" id="28122"/>
    <lineage>
        <taxon>Bacteria</taxon>
        <taxon>Pseudomonadati</taxon>
        <taxon>Fibrobacterota</taxon>
        <taxon>Fibrobacteria</taxon>
        <taxon>Fibrobacterales</taxon>
        <taxon>Fibrobacteraceae</taxon>
        <taxon>Fibrobacter</taxon>
    </lineage>
</organism>
<dbReference type="NCBIfam" id="TIGR02145">
    <property type="entry name" value="Fib_succ_major"/>
    <property type="match status" value="1"/>
</dbReference>
<evidence type="ECO:0000313" key="3">
    <source>
        <dbReference type="Proteomes" id="UP000184275"/>
    </source>
</evidence>
<name>A0A1M6SJF0_9BACT</name>
<evidence type="ECO:0000259" key="1">
    <source>
        <dbReference type="Pfam" id="PF09603"/>
    </source>
</evidence>
<accession>A0A1M6SJF0</accession>
<sequence>MLKIFTLALIFALLAACDDIRQENYPSGKIRIQTQYVNDKKNGQQIEFYESGAKKSEKTFVDGKEQGMATEYYESGTVKANVPYEKGAIQGTATRYHENGKIQSVTLYEKGMVIAFPETYDSSGEPEIQGVYNDPRDGQRYEWVRIGEAVWLAENAKYAPVQGSLCIQCNVWGRLYNLESAKNACPTSFRIPRIADWKKLAETVGKNPARKLKASFGWNDDGDGSDEFSFAVRASGVLFNPVDVPENKRKFQEAGDKAFFWTEEGSVAVFQKNSSEIRFEKFNPKFGASLRCVK</sequence>
<dbReference type="SUPFAM" id="SSF82185">
    <property type="entry name" value="Histone H3 K4-specific methyltransferase SET7/9 N-terminal domain"/>
    <property type="match status" value="1"/>
</dbReference>
<dbReference type="RefSeq" id="WP_073303095.1">
    <property type="nucleotide sequence ID" value="NZ_FRAW01000006.1"/>
</dbReference>
<feature type="domain" description="Fibrobacter succinogenes major paralogous" evidence="1">
    <location>
        <begin position="144"/>
        <end position="294"/>
    </location>
</feature>
<reference evidence="3" key="1">
    <citation type="submission" date="2016-11" db="EMBL/GenBank/DDBJ databases">
        <authorList>
            <person name="Varghese N."/>
            <person name="Submissions S."/>
        </authorList>
    </citation>
    <scope>NUCLEOTIDE SEQUENCE [LARGE SCALE GENOMIC DNA]</scope>
    <source>
        <strain evidence="3">UWOS</strain>
    </source>
</reference>
<gene>
    <name evidence="2" type="ORF">SAMN05720469_10677</name>
</gene>
<dbReference type="Pfam" id="PF07661">
    <property type="entry name" value="MORN_2"/>
    <property type="match status" value="4"/>
</dbReference>
<dbReference type="InterPro" id="IPR011871">
    <property type="entry name" value="Fib_succ_major"/>
</dbReference>
<protein>
    <submittedName>
        <fullName evidence="2">Major paralogous domain-containing protein</fullName>
    </submittedName>
</protein>
<dbReference type="AlphaFoldDB" id="A0A1M6SJF0"/>